<dbReference type="Proteomes" id="UP000625682">
    <property type="component" value="Unassembled WGS sequence"/>
</dbReference>
<keyword evidence="2" id="KW-1185">Reference proteome</keyword>
<proteinExistence type="predicted"/>
<comment type="caution">
    <text evidence="1">The sequence shown here is derived from an EMBL/GenBank/DDBJ whole genome shotgun (WGS) entry which is preliminary data.</text>
</comment>
<evidence type="ECO:0000313" key="2">
    <source>
        <dbReference type="Proteomes" id="UP000625682"/>
    </source>
</evidence>
<dbReference type="EMBL" id="BMMU01000012">
    <property type="protein sequence ID" value="GGJ39337.1"/>
    <property type="molecule type" value="Genomic_DNA"/>
</dbReference>
<dbReference type="AlphaFoldDB" id="A0A917L3T9"/>
<evidence type="ECO:0000313" key="1">
    <source>
        <dbReference type="EMBL" id="GGJ39337.1"/>
    </source>
</evidence>
<gene>
    <name evidence="1" type="ORF">GCM10012282_39970</name>
</gene>
<name>A0A917L3T9_9ACTN</name>
<organism evidence="1 2">
    <name type="scientific">Streptomyces lacrimifluminis</name>
    <dbReference type="NCBI Taxonomy" id="1500077"/>
    <lineage>
        <taxon>Bacteria</taxon>
        <taxon>Bacillati</taxon>
        <taxon>Actinomycetota</taxon>
        <taxon>Actinomycetes</taxon>
        <taxon>Kitasatosporales</taxon>
        <taxon>Streptomycetaceae</taxon>
        <taxon>Streptomyces</taxon>
    </lineage>
</organism>
<reference evidence="1" key="2">
    <citation type="submission" date="2020-09" db="EMBL/GenBank/DDBJ databases">
        <authorList>
            <person name="Sun Q."/>
            <person name="Zhou Y."/>
        </authorList>
    </citation>
    <scope>NUCLEOTIDE SEQUENCE</scope>
    <source>
        <strain evidence="1">CGMCC 4.7272</strain>
    </source>
</reference>
<sequence length="80" mass="8565">MRVREPVGQDHVLGTGGPYRVDQILHTGDLVGEYCVSGIGFRQPACTSEQSAELPPYRPQDQCGSTVDVMPCAFTIATGP</sequence>
<protein>
    <submittedName>
        <fullName evidence="1">Uncharacterized protein</fullName>
    </submittedName>
</protein>
<reference evidence="1" key="1">
    <citation type="journal article" date="2014" name="Int. J. Syst. Evol. Microbiol.">
        <title>Complete genome sequence of Corynebacterium casei LMG S-19264T (=DSM 44701T), isolated from a smear-ripened cheese.</title>
        <authorList>
            <consortium name="US DOE Joint Genome Institute (JGI-PGF)"/>
            <person name="Walter F."/>
            <person name="Albersmeier A."/>
            <person name="Kalinowski J."/>
            <person name="Ruckert C."/>
        </authorList>
    </citation>
    <scope>NUCLEOTIDE SEQUENCE</scope>
    <source>
        <strain evidence="1">CGMCC 4.7272</strain>
    </source>
</reference>
<accession>A0A917L3T9</accession>
<dbReference type="RefSeq" id="WP_425579458.1">
    <property type="nucleotide sequence ID" value="NZ_BAABER010000011.1"/>
</dbReference>